<gene>
    <name evidence="12" type="ORF">CHIRRI_LOCUS7323</name>
</gene>
<evidence type="ECO:0000256" key="5">
    <source>
        <dbReference type="ARBA" id="ARBA00022833"/>
    </source>
</evidence>
<keyword evidence="2" id="KW-0963">Cytoplasm</keyword>
<dbReference type="GO" id="GO:0003723">
    <property type="term" value="F:RNA binding"/>
    <property type="evidence" value="ECO:0007669"/>
    <property type="project" value="UniProtKB-UniRule"/>
</dbReference>
<evidence type="ECO:0000313" key="13">
    <source>
        <dbReference type="Proteomes" id="UP001153620"/>
    </source>
</evidence>
<evidence type="ECO:0000256" key="1">
    <source>
        <dbReference type="ARBA" id="ARBA00004496"/>
    </source>
</evidence>
<dbReference type="Proteomes" id="UP001153620">
    <property type="component" value="Chromosome 2"/>
</dbReference>
<sequence>MSCLPFVKQLFKFGRKISTMALKMKTTNYNALNCEKNSYYFPASIDSEIDNQLAGSYSSSFTSGFVSPGLSEASCDDFANFENKRGKENDISFCFNSFNLDEKSTALPKHWDVPKNSFDWEQSINALFDPSSKQFIDFENFVQSSHGFSDCSLFSYSPLSSLESISDDQNYNDLYSNDLSCRMQQECIRREFEMNGKNVDEEPVEEITFYPLAMSTPFVERKSDQYKCNNYSNLSEPTKFVPTKQHQMSALSVPFQPYNKLKGNCVDMMQIDSIYPPSYLVPSIQPDNNAKNKIHGRKRGHQTQPQIVLPNQLSMIKTNNPNHKFGTANTKKMDKKNMSKKKKLDDHCVFCKNNGANEIIYKSHTVKDLKGRVLCPKLRAYQCPICGADGDQSHTVKYCPQKPIVTMEDLKTLEASKKTSGYASSRF</sequence>
<evidence type="ECO:0000259" key="10">
    <source>
        <dbReference type="PROSITE" id="PS51522"/>
    </source>
</evidence>
<dbReference type="InterPro" id="IPR008705">
    <property type="entry name" value="Nanos/Xcar2"/>
</dbReference>
<evidence type="ECO:0000313" key="12">
    <source>
        <dbReference type="EMBL" id="CAG9804434.1"/>
    </source>
</evidence>
<keyword evidence="5" id="KW-0862">Zinc</keyword>
<feature type="region of interest" description="Disordered" evidence="9">
    <location>
        <begin position="318"/>
        <end position="338"/>
    </location>
</feature>
<dbReference type="OrthoDB" id="10010129at2759"/>
<comment type="similarity">
    <text evidence="8">Belongs to the nanos family.</text>
</comment>
<evidence type="ECO:0000313" key="11">
    <source>
        <dbReference type="EMBL" id="AKH40181.1"/>
    </source>
</evidence>
<protein>
    <submittedName>
        <fullName evidence="11">Nanos</fullName>
    </submittedName>
</protein>
<dbReference type="Pfam" id="PF05741">
    <property type="entry name" value="zf-nanos"/>
    <property type="match status" value="1"/>
</dbReference>
<accession>A0A0F7KMH2</accession>
<evidence type="ECO:0000256" key="6">
    <source>
        <dbReference type="ARBA" id="ARBA00022845"/>
    </source>
</evidence>
<reference evidence="12" key="2">
    <citation type="submission" date="2022-01" db="EMBL/GenBank/DDBJ databases">
        <authorList>
            <person name="King R."/>
        </authorList>
    </citation>
    <scope>NUCLEOTIDE SEQUENCE</scope>
</reference>
<dbReference type="GO" id="GO:0008270">
    <property type="term" value="F:zinc ion binding"/>
    <property type="evidence" value="ECO:0007669"/>
    <property type="project" value="UniProtKB-KW"/>
</dbReference>
<comment type="subcellular location">
    <subcellularLocation>
        <location evidence="1">Cytoplasm</location>
    </subcellularLocation>
</comment>
<dbReference type="PROSITE" id="PS51522">
    <property type="entry name" value="ZF_NANOS"/>
    <property type="match status" value="1"/>
</dbReference>
<dbReference type="EMBL" id="OU895878">
    <property type="protein sequence ID" value="CAG9804434.1"/>
    <property type="molecule type" value="Genomic_DNA"/>
</dbReference>
<name>A0A0F7KMH2_9DIPT</name>
<dbReference type="EMBL" id="KP769547">
    <property type="protein sequence ID" value="AKH40181.1"/>
    <property type="molecule type" value="mRNA"/>
</dbReference>
<dbReference type="InterPro" id="IPR024161">
    <property type="entry name" value="Znf_nanos-typ"/>
</dbReference>
<proteinExistence type="evidence at transcript level"/>
<organism evidence="11">
    <name type="scientific">Chironomus riparius</name>
    <dbReference type="NCBI Taxonomy" id="315576"/>
    <lineage>
        <taxon>Eukaryota</taxon>
        <taxon>Metazoa</taxon>
        <taxon>Ecdysozoa</taxon>
        <taxon>Arthropoda</taxon>
        <taxon>Hexapoda</taxon>
        <taxon>Insecta</taxon>
        <taxon>Pterygota</taxon>
        <taxon>Neoptera</taxon>
        <taxon>Endopterygota</taxon>
        <taxon>Diptera</taxon>
        <taxon>Nematocera</taxon>
        <taxon>Chironomoidea</taxon>
        <taxon>Chironomidae</taxon>
        <taxon>Chironominae</taxon>
        <taxon>Chironomus</taxon>
    </lineage>
</organism>
<evidence type="ECO:0000256" key="9">
    <source>
        <dbReference type="SAM" id="MobiDB-lite"/>
    </source>
</evidence>
<keyword evidence="6 8" id="KW-0810">Translation regulation</keyword>
<dbReference type="Gene3D" id="4.10.60.30">
    <property type="entry name" value="Nanos, RNA-binding domain"/>
    <property type="match status" value="1"/>
</dbReference>
<feature type="domain" description="Nanos-type" evidence="10">
    <location>
        <begin position="347"/>
        <end position="401"/>
    </location>
</feature>
<dbReference type="GO" id="GO:0005737">
    <property type="term" value="C:cytoplasm"/>
    <property type="evidence" value="ECO:0007669"/>
    <property type="project" value="UniProtKB-SubCell"/>
</dbReference>
<reference evidence="12" key="3">
    <citation type="submission" date="2022-10" db="EMBL/GenBank/DDBJ databases">
        <authorList>
            <consortium name="ENA_rothamsted_submissions"/>
            <consortium name="culmorum"/>
            <person name="King R."/>
        </authorList>
    </citation>
    <scope>NUCLEOTIDE SEQUENCE</scope>
</reference>
<dbReference type="InterPro" id="IPR038129">
    <property type="entry name" value="Nanos_sf"/>
</dbReference>
<evidence type="ECO:0000256" key="2">
    <source>
        <dbReference type="ARBA" id="ARBA00022490"/>
    </source>
</evidence>
<evidence type="ECO:0000256" key="4">
    <source>
        <dbReference type="ARBA" id="ARBA00022771"/>
    </source>
</evidence>
<evidence type="ECO:0000256" key="8">
    <source>
        <dbReference type="PROSITE-ProRule" id="PRU00855"/>
    </source>
</evidence>
<evidence type="ECO:0000256" key="7">
    <source>
        <dbReference type="ARBA" id="ARBA00022884"/>
    </source>
</evidence>
<keyword evidence="13" id="KW-1185">Reference proteome</keyword>
<feature type="compositionally biased region" description="Polar residues" evidence="9">
    <location>
        <begin position="318"/>
        <end position="330"/>
    </location>
</feature>
<dbReference type="GO" id="GO:0006417">
    <property type="term" value="P:regulation of translation"/>
    <property type="evidence" value="ECO:0007669"/>
    <property type="project" value="UniProtKB-UniRule"/>
</dbReference>
<keyword evidence="7 8" id="KW-0694">RNA-binding</keyword>
<keyword evidence="3" id="KW-0479">Metal-binding</keyword>
<dbReference type="AlphaFoldDB" id="A0A0F7KMH2"/>
<dbReference type="PANTHER" id="PTHR12887">
    <property type="entry name" value="NANOS PROTEIN"/>
    <property type="match status" value="1"/>
</dbReference>
<reference evidence="11" key="1">
    <citation type="journal article" date="2015" name="Science">
        <title>Embryo development. A cysteine-clamp gene drives embryo polarity in the midge Chironomus.</title>
        <authorList>
            <person name="Klomp J."/>
            <person name="Athy D."/>
            <person name="Kwan C.W."/>
            <person name="Bloch N.I."/>
            <person name="Sandmann T."/>
            <person name="Lemke S."/>
            <person name="Schmidt-Ott U."/>
        </authorList>
    </citation>
    <scope>NUCLEOTIDE SEQUENCE</scope>
</reference>
<evidence type="ECO:0000256" key="3">
    <source>
        <dbReference type="ARBA" id="ARBA00022723"/>
    </source>
</evidence>
<keyword evidence="4 8" id="KW-0863">Zinc-finger</keyword>